<comment type="subunit">
    <text evidence="5">DNA polymerase III contains a core (composed of alpha, epsilon and theta chains) that associates with a tau subunit. This core dimerizes to form the POLIII' complex. PolIII' associates with the gamma complex (composed of gamma, delta, delta', psi and chi chains) and with the beta chain to form the complete DNA polymerase III complex.</text>
</comment>
<dbReference type="CDD" id="cd06127">
    <property type="entry name" value="DEDDh"/>
    <property type="match status" value="1"/>
</dbReference>
<sequence length="678" mass="74523">MLARQKLLGFGLLASGGALFGGLFLGLWISAELVPPGESHWGLWLLALAPGLLVGSLYLLLDRRLFAPLRHLQIQLARLAANPDARSDFPPEGWLAPLRADLDRIRDGWREDRTHIDEAAAAGAREAERTSAELEAVLRAVQTPLLLCDSHQRLLLFNDAAEQLFADSSALGLGRRLSELLPMSSLHEALTQLPRRAAPRKLLLPWHGRWLRLDLRLVGGALGEALIAIEDSTAIQEAEQRWHGPLAQLLPELRGHSSSLVISSEALTSGKVEPLMRQRLEAVLREESLTLGRLIETLSEQLEGLQRDPGRLEDTWSNDLWSALCERLGSTGPQLVAIGIPAWLRADGPALLELLFRLLGLLQEATGAHDFEAEVQLGNQRIYLDLIWRGQPIDQGRLEQWRWLPLAESATHPVLNDILRRHDSDCWSLADADGHARLRLPLPAVARVGPPPPARPPRPEFHDFSIADLPAPSAELGRLPLQRLEMIVFDTETTGLELRRDDCVISIGACRIVNGRLLARDVFDQLINPGRPIPPESSRIHGLYDPDVATAPPAEIVLPRFRDFVGHGVLVAHNAAFDLLAIQPGAERAGVRFEMPVLDTMLLSRALDPGLEGHGLDALAERYQLSFAPGSRHTALGDARVTAELLLQLLPRLEARGVRTLDDAIAFETSAIQGSALT</sequence>
<evidence type="ECO:0000313" key="10">
    <source>
        <dbReference type="EMBL" id="GGO86688.1"/>
    </source>
</evidence>
<dbReference type="FunFam" id="3.30.420.10:FF:000045">
    <property type="entry name" value="3'-5' exonuclease DinG"/>
    <property type="match status" value="1"/>
</dbReference>
<dbReference type="Proteomes" id="UP000599578">
    <property type="component" value="Unassembled WGS sequence"/>
</dbReference>
<dbReference type="AlphaFoldDB" id="A0A917ZNT5"/>
<gene>
    <name evidence="10" type="ORF">GCM10011348_38090</name>
</gene>
<feature type="transmembrane region" description="Helical" evidence="7">
    <location>
        <begin position="41"/>
        <end position="61"/>
    </location>
</feature>
<protein>
    <recommendedName>
        <fullName evidence="1">DNA-directed DNA polymerase</fullName>
        <ecNumber evidence="1">2.7.7.7</ecNumber>
    </recommendedName>
</protein>
<dbReference type="SMART" id="SM00479">
    <property type="entry name" value="EXOIII"/>
    <property type="match status" value="1"/>
</dbReference>
<dbReference type="GO" id="GO:0005829">
    <property type="term" value="C:cytosol"/>
    <property type="evidence" value="ECO:0007669"/>
    <property type="project" value="TreeGrafter"/>
</dbReference>
<dbReference type="GO" id="GO:0045004">
    <property type="term" value="P:DNA replication proofreading"/>
    <property type="evidence" value="ECO:0007669"/>
    <property type="project" value="TreeGrafter"/>
</dbReference>
<dbReference type="InterPro" id="IPR013520">
    <property type="entry name" value="Ribonucl_H"/>
</dbReference>
<dbReference type="EC" id="2.7.7.7" evidence="1"/>
<comment type="function">
    <text evidence="4">DNA polymerase III is a complex, multichain enzyme responsible for most of the replicative synthesis in bacteria. The epsilon subunit contain the editing function and is a proofreading 3'-5' exonuclease.</text>
</comment>
<dbReference type="GO" id="GO:0003887">
    <property type="term" value="F:DNA-directed DNA polymerase activity"/>
    <property type="evidence" value="ECO:0007669"/>
    <property type="project" value="UniProtKB-EC"/>
</dbReference>
<dbReference type="InterPro" id="IPR000014">
    <property type="entry name" value="PAS"/>
</dbReference>
<dbReference type="GO" id="GO:0008408">
    <property type="term" value="F:3'-5' exonuclease activity"/>
    <property type="evidence" value="ECO:0007669"/>
    <property type="project" value="TreeGrafter"/>
</dbReference>
<dbReference type="Gene3D" id="3.30.420.10">
    <property type="entry name" value="Ribonuclease H-like superfamily/Ribonuclease H"/>
    <property type="match status" value="1"/>
</dbReference>
<comment type="catalytic activity">
    <reaction evidence="6">
        <text>DNA(n) + a 2'-deoxyribonucleoside 5'-triphosphate = DNA(n+1) + diphosphate</text>
        <dbReference type="Rhea" id="RHEA:22508"/>
        <dbReference type="Rhea" id="RHEA-COMP:17339"/>
        <dbReference type="Rhea" id="RHEA-COMP:17340"/>
        <dbReference type="ChEBI" id="CHEBI:33019"/>
        <dbReference type="ChEBI" id="CHEBI:61560"/>
        <dbReference type="ChEBI" id="CHEBI:173112"/>
        <dbReference type="EC" id="2.7.7.7"/>
    </reaction>
</comment>
<dbReference type="Gene3D" id="3.30.450.20">
    <property type="entry name" value="PAS domain"/>
    <property type="match status" value="1"/>
</dbReference>
<dbReference type="SMART" id="SM00091">
    <property type="entry name" value="PAS"/>
    <property type="match status" value="2"/>
</dbReference>
<evidence type="ECO:0000313" key="11">
    <source>
        <dbReference type="Proteomes" id="UP000599578"/>
    </source>
</evidence>
<evidence type="ECO:0000256" key="3">
    <source>
        <dbReference type="ARBA" id="ARBA00022839"/>
    </source>
</evidence>
<dbReference type="EMBL" id="BMLT01000011">
    <property type="protein sequence ID" value="GGO86688.1"/>
    <property type="molecule type" value="Genomic_DNA"/>
</dbReference>
<evidence type="ECO:0000259" key="9">
    <source>
        <dbReference type="SMART" id="SM00479"/>
    </source>
</evidence>
<accession>A0A917ZNT5</accession>
<evidence type="ECO:0000256" key="7">
    <source>
        <dbReference type="SAM" id="Phobius"/>
    </source>
</evidence>
<evidence type="ECO:0000256" key="6">
    <source>
        <dbReference type="ARBA" id="ARBA00049244"/>
    </source>
</evidence>
<dbReference type="InterPro" id="IPR012337">
    <property type="entry name" value="RNaseH-like_sf"/>
</dbReference>
<keyword evidence="11" id="KW-1185">Reference proteome</keyword>
<feature type="domain" description="PAS" evidence="8">
    <location>
        <begin position="213"/>
        <end position="281"/>
    </location>
</feature>
<feature type="domain" description="PAS" evidence="8">
    <location>
        <begin position="132"/>
        <end position="198"/>
    </location>
</feature>
<feature type="transmembrane region" description="Helical" evidence="7">
    <location>
        <begin position="7"/>
        <end position="29"/>
    </location>
</feature>
<evidence type="ECO:0000256" key="5">
    <source>
        <dbReference type="ARBA" id="ARBA00026073"/>
    </source>
</evidence>
<dbReference type="InterPro" id="IPR035965">
    <property type="entry name" value="PAS-like_dom_sf"/>
</dbReference>
<dbReference type="SUPFAM" id="SSF55785">
    <property type="entry name" value="PYP-like sensor domain (PAS domain)"/>
    <property type="match status" value="1"/>
</dbReference>
<keyword evidence="2" id="KW-0540">Nuclease</keyword>
<feature type="domain" description="Exonuclease" evidence="9">
    <location>
        <begin position="485"/>
        <end position="655"/>
    </location>
</feature>
<dbReference type="InterPro" id="IPR006054">
    <property type="entry name" value="DnaQ"/>
</dbReference>
<keyword evidence="7" id="KW-0472">Membrane</keyword>
<keyword evidence="7" id="KW-1133">Transmembrane helix</keyword>
<keyword evidence="7" id="KW-0812">Transmembrane</keyword>
<evidence type="ECO:0000256" key="2">
    <source>
        <dbReference type="ARBA" id="ARBA00022722"/>
    </source>
</evidence>
<name>A0A917ZNT5_9GAMM</name>
<proteinExistence type="predicted"/>
<organism evidence="10 11">
    <name type="scientific">Marinobacterium nitratireducens</name>
    <dbReference type="NCBI Taxonomy" id="518897"/>
    <lineage>
        <taxon>Bacteria</taxon>
        <taxon>Pseudomonadati</taxon>
        <taxon>Pseudomonadota</taxon>
        <taxon>Gammaproteobacteria</taxon>
        <taxon>Oceanospirillales</taxon>
        <taxon>Oceanospirillaceae</taxon>
        <taxon>Marinobacterium</taxon>
    </lineage>
</organism>
<reference evidence="10 11" key="1">
    <citation type="journal article" date="2014" name="Int. J. Syst. Evol. Microbiol.">
        <title>Complete genome sequence of Corynebacterium casei LMG S-19264T (=DSM 44701T), isolated from a smear-ripened cheese.</title>
        <authorList>
            <consortium name="US DOE Joint Genome Institute (JGI-PGF)"/>
            <person name="Walter F."/>
            <person name="Albersmeier A."/>
            <person name="Kalinowski J."/>
            <person name="Ruckert C."/>
        </authorList>
    </citation>
    <scope>NUCLEOTIDE SEQUENCE [LARGE SCALE GENOMIC DNA]</scope>
    <source>
        <strain evidence="10 11">CGMCC 1.7286</strain>
    </source>
</reference>
<dbReference type="Pfam" id="PF00929">
    <property type="entry name" value="RNase_T"/>
    <property type="match status" value="1"/>
</dbReference>
<evidence type="ECO:0000259" key="8">
    <source>
        <dbReference type="SMART" id="SM00091"/>
    </source>
</evidence>
<evidence type="ECO:0000256" key="4">
    <source>
        <dbReference type="ARBA" id="ARBA00025483"/>
    </source>
</evidence>
<dbReference type="NCBIfam" id="TIGR00573">
    <property type="entry name" value="dnaq"/>
    <property type="match status" value="1"/>
</dbReference>
<keyword evidence="3" id="KW-0269">Exonuclease</keyword>
<dbReference type="SUPFAM" id="SSF53098">
    <property type="entry name" value="Ribonuclease H-like"/>
    <property type="match status" value="1"/>
</dbReference>
<keyword evidence="3" id="KW-0378">Hydrolase</keyword>
<dbReference type="GO" id="GO:0003677">
    <property type="term" value="F:DNA binding"/>
    <property type="evidence" value="ECO:0007669"/>
    <property type="project" value="InterPro"/>
</dbReference>
<evidence type="ECO:0000256" key="1">
    <source>
        <dbReference type="ARBA" id="ARBA00012417"/>
    </source>
</evidence>
<dbReference type="PANTHER" id="PTHR30231">
    <property type="entry name" value="DNA POLYMERASE III SUBUNIT EPSILON"/>
    <property type="match status" value="1"/>
</dbReference>
<comment type="caution">
    <text evidence="10">The sequence shown here is derived from an EMBL/GenBank/DDBJ whole genome shotgun (WGS) entry which is preliminary data.</text>
</comment>
<dbReference type="PANTHER" id="PTHR30231:SF41">
    <property type="entry name" value="DNA POLYMERASE III SUBUNIT EPSILON"/>
    <property type="match status" value="1"/>
</dbReference>
<dbReference type="InterPro" id="IPR036397">
    <property type="entry name" value="RNaseH_sf"/>
</dbReference>